<evidence type="ECO:0000313" key="3">
    <source>
        <dbReference type="EMBL" id="TSP12050.1"/>
    </source>
</evidence>
<sequence length="190" mass="21755">MPTQYFFECLASGTRADPAAAQSASYVWRATQRRVPCPILPSGTRHWQPGQPNSQQTDKTSMRDERPSTNEQDVWLNTAAPSLTSFASDEHTGKWCIFRAEHEIDESWTTIKALAAQEKILIAKVSTAIGRRYHDGHVICIYTRNWNDRADLMTVRDVLRAAGFTEELGYKRDIDTMRRVYGPDEWYVRA</sequence>
<gene>
    <name evidence="3" type="ORF">FGG12_13595</name>
</gene>
<dbReference type="Pfam" id="PF08939">
    <property type="entry name" value="Bles03"/>
    <property type="match status" value="1"/>
</dbReference>
<protein>
    <submittedName>
        <fullName evidence="3">DUF1917 domain-containing protein</fullName>
    </submittedName>
</protein>
<name>A0ABY3EMG3_9BURK</name>
<evidence type="ECO:0000256" key="2">
    <source>
        <dbReference type="SAM" id="MobiDB-lite"/>
    </source>
</evidence>
<keyword evidence="4" id="KW-1185">Reference proteome</keyword>
<organism evidence="3 4">
    <name type="scientific">Cupriavidus campinensis</name>
    <dbReference type="NCBI Taxonomy" id="151783"/>
    <lineage>
        <taxon>Bacteria</taxon>
        <taxon>Pseudomonadati</taxon>
        <taxon>Pseudomonadota</taxon>
        <taxon>Betaproteobacteria</taxon>
        <taxon>Burkholderiales</taxon>
        <taxon>Burkholderiaceae</taxon>
        <taxon>Cupriavidus</taxon>
    </lineage>
</organism>
<dbReference type="Proteomes" id="UP000318943">
    <property type="component" value="Unassembled WGS sequence"/>
</dbReference>
<evidence type="ECO:0000256" key="1">
    <source>
        <dbReference type="ARBA" id="ARBA00010568"/>
    </source>
</evidence>
<dbReference type="SUPFAM" id="SSF55418">
    <property type="entry name" value="eIF4e-like"/>
    <property type="match status" value="1"/>
</dbReference>
<dbReference type="InterPro" id="IPR015034">
    <property type="entry name" value="Bles03"/>
</dbReference>
<evidence type="ECO:0000313" key="4">
    <source>
        <dbReference type="Proteomes" id="UP000318943"/>
    </source>
</evidence>
<reference evidence="3 4" key="1">
    <citation type="submission" date="2019-05" db="EMBL/GenBank/DDBJ databases">
        <title>Whole genome sequence analysis of Cupriavidus campinensis S14E4C strain.</title>
        <authorList>
            <person name="Abbaszade G."/>
            <person name="Szabo A."/>
            <person name="Toumi M."/>
            <person name="Toth E."/>
        </authorList>
    </citation>
    <scope>NUCLEOTIDE SEQUENCE [LARGE SCALE GENOMIC DNA]</scope>
    <source>
        <strain evidence="3 4">S14E4C</strain>
    </source>
</reference>
<feature type="compositionally biased region" description="Polar residues" evidence="2">
    <location>
        <begin position="50"/>
        <end position="59"/>
    </location>
</feature>
<comment type="caution">
    <text evidence="3">The sequence shown here is derived from an EMBL/GenBank/DDBJ whole genome shotgun (WGS) entry which is preliminary data.</text>
</comment>
<proteinExistence type="inferred from homology"/>
<dbReference type="PANTHER" id="PTHR31977:SF1">
    <property type="entry name" value="UPF0696 PROTEIN C11ORF68"/>
    <property type="match status" value="1"/>
</dbReference>
<dbReference type="EMBL" id="VCIZ01000007">
    <property type="protein sequence ID" value="TSP12050.1"/>
    <property type="molecule type" value="Genomic_DNA"/>
</dbReference>
<accession>A0ABY3EMG3</accession>
<dbReference type="PANTHER" id="PTHR31977">
    <property type="entry name" value="UPF0696 PROTEIN C11ORF68"/>
    <property type="match status" value="1"/>
</dbReference>
<feature type="region of interest" description="Disordered" evidence="2">
    <location>
        <begin position="39"/>
        <end position="72"/>
    </location>
</feature>
<comment type="similarity">
    <text evidence="1">Belongs to the UPF0696 family.</text>
</comment>
<dbReference type="InterPro" id="IPR023398">
    <property type="entry name" value="TIF_eIF4e-like"/>
</dbReference>
<dbReference type="Gene3D" id="3.30.760.10">
    <property type="entry name" value="RNA Cap, Translation Initiation Factor Eif4e"/>
    <property type="match status" value="1"/>
</dbReference>